<dbReference type="PANTHER" id="PTHR43561:SF3">
    <property type="entry name" value="HYDROXYACYL-COENZYME A DEHYDROGENASE, MITOCHONDRIAL"/>
    <property type="match status" value="1"/>
</dbReference>
<evidence type="ECO:0000256" key="5">
    <source>
        <dbReference type="ARBA" id="ARBA00023027"/>
    </source>
</evidence>
<feature type="domain" description="3-hydroxyacyl-CoA dehydrogenase NAD binding" evidence="10">
    <location>
        <begin position="5"/>
        <end position="181"/>
    </location>
</feature>
<feature type="domain" description="3-hydroxyacyl-CoA dehydrogenase C-terminal" evidence="9">
    <location>
        <begin position="187"/>
        <end position="283"/>
    </location>
</feature>
<keyword evidence="6" id="KW-0443">Lipid metabolism</keyword>
<evidence type="ECO:0000313" key="11">
    <source>
        <dbReference type="EMBL" id="GAX02091.1"/>
    </source>
</evidence>
<evidence type="ECO:0000256" key="3">
    <source>
        <dbReference type="ARBA" id="ARBA00022832"/>
    </source>
</evidence>
<evidence type="ECO:0000313" key="12">
    <source>
        <dbReference type="Proteomes" id="UP000198402"/>
    </source>
</evidence>
<evidence type="ECO:0000256" key="1">
    <source>
        <dbReference type="ARBA" id="ARBA00005005"/>
    </source>
</evidence>
<evidence type="ECO:0000259" key="9">
    <source>
        <dbReference type="Pfam" id="PF00725"/>
    </source>
</evidence>
<dbReference type="Gene3D" id="3.40.50.720">
    <property type="entry name" value="NAD(P)-binding Rossmann-like Domain"/>
    <property type="match status" value="1"/>
</dbReference>
<dbReference type="GO" id="GO:0003857">
    <property type="term" value="F:(3S)-3-hydroxyacyl-CoA dehydrogenase (NAD+) activity"/>
    <property type="evidence" value="ECO:0007669"/>
    <property type="project" value="UniProtKB-EC"/>
</dbReference>
<keyword evidence="12" id="KW-1185">Reference proteome</keyword>
<evidence type="ECO:0000256" key="4">
    <source>
        <dbReference type="ARBA" id="ARBA00023002"/>
    </source>
</evidence>
<feature type="site" description="Important for catalytic activity" evidence="8">
    <location>
        <position position="139"/>
    </location>
</feature>
<dbReference type="InterPro" id="IPR006108">
    <property type="entry name" value="3HC_DH_C"/>
</dbReference>
<dbReference type="InterPro" id="IPR013328">
    <property type="entry name" value="6PGD_dom2"/>
</dbReference>
<dbReference type="AlphaFoldDB" id="A0A1Z5IKY2"/>
<dbReference type="Pfam" id="PF02737">
    <property type="entry name" value="3HCDH_N"/>
    <property type="match status" value="1"/>
</dbReference>
<evidence type="ECO:0000256" key="6">
    <source>
        <dbReference type="ARBA" id="ARBA00023098"/>
    </source>
</evidence>
<dbReference type="SUPFAM" id="SSF48179">
    <property type="entry name" value="6-phosphogluconate dehydrogenase C-terminal domain-like"/>
    <property type="match status" value="1"/>
</dbReference>
<dbReference type="Proteomes" id="UP000198402">
    <property type="component" value="Unassembled WGS sequence"/>
</dbReference>
<comment type="pathway">
    <text evidence="2">Lipid metabolism; butanoate metabolism.</text>
</comment>
<dbReference type="InterPro" id="IPR022694">
    <property type="entry name" value="3-OHacyl-CoA_DH"/>
</dbReference>
<evidence type="ECO:0000259" key="10">
    <source>
        <dbReference type="Pfam" id="PF02737"/>
    </source>
</evidence>
<dbReference type="Gene3D" id="1.10.1040.10">
    <property type="entry name" value="N-(1-d-carboxylethyl)-l-norvaline Dehydrogenase, domain 2"/>
    <property type="match status" value="1"/>
</dbReference>
<protein>
    <submittedName>
        <fullName evidence="11">3-hydroxybutyryl-CoA dehydrogenase</fullName>
    </submittedName>
</protein>
<reference evidence="11 12" key="1">
    <citation type="submission" date="2015-11" db="EMBL/GenBank/DDBJ databases">
        <title>Draft genome sequences of new species of the genus Lactobacillus isolated from orchardgrass silage.</title>
        <authorList>
            <person name="Tohno M."/>
            <person name="Tanizawa Y."/>
            <person name="Arita M."/>
        </authorList>
    </citation>
    <scope>NUCLEOTIDE SEQUENCE [LARGE SCALE GENOMIC DNA]</scope>
    <source>
        <strain evidence="11 12">IWT126</strain>
    </source>
</reference>
<comment type="pathway">
    <text evidence="1">Lipid metabolism; fatty acid beta-oxidation.</text>
</comment>
<keyword evidence="4" id="KW-0560">Oxidoreductase</keyword>
<keyword evidence="3" id="KW-0276">Fatty acid metabolism</keyword>
<dbReference type="InterPro" id="IPR006176">
    <property type="entry name" value="3-OHacyl-CoA_DH_NAD-bd"/>
</dbReference>
<dbReference type="NCBIfam" id="NF006143">
    <property type="entry name" value="PRK08293.1"/>
    <property type="match status" value="1"/>
</dbReference>
<dbReference type="RefSeq" id="WP_089137178.1">
    <property type="nucleotide sequence ID" value="NZ_BCMG01000012.1"/>
</dbReference>
<gene>
    <name evidence="11" type="ORF">IWT126_02155</name>
</gene>
<keyword evidence="5" id="KW-0520">NAD</keyword>
<dbReference type="SUPFAM" id="SSF51735">
    <property type="entry name" value="NAD(P)-binding Rossmann-fold domains"/>
    <property type="match status" value="1"/>
</dbReference>
<dbReference type="Pfam" id="PF00725">
    <property type="entry name" value="3HCDH"/>
    <property type="match status" value="1"/>
</dbReference>
<dbReference type="GO" id="GO:0070403">
    <property type="term" value="F:NAD+ binding"/>
    <property type="evidence" value="ECO:0007669"/>
    <property type="project" value="InterPro"/>
</dbReference>
<evidence type="ECO:0000256" key="7">
    <source>
        <dbReference type="ARBA" id="ARBA00049556"/>
    </source>
</evidence>
<evidence type="ECO:0000256" key="8">
    <source>
        <dbReference type="PIRSR" id="PIRSR000105-1"/>
    </source>
</evidence>
<dbReference type="OrthoDB" id="9771883at2"/>
<comment type="caution">
    <text evidence="11">The sequence shown here is derived from an EMBL/GenBank/DDBJ whole genome shotgun (WGS) entry which is preliminary data.</text>
</comment>
<dbReference type="InterPro" id="IPR052242">
    <property type="entry name" value="Mito_3-hydroxyacyl-CoA_DH"/>
</dbReference>
<comment type="catalytic activity">
    <reaction evidence="7">
        <text>a (3S)-3-hydroxyacyl-CoA + NAD(+) = a 3-oxoacyl-CoA + NADH + H(+)</text>
        <dbReference type="Rhea" id="RHEA:22432"/>
        <dbReference type="ChEBI" id="CHEBI:15378"/>
        <dbReference type="ChEBI" id="CHEBI:57318"/>
        <dbReference type="ChEBI" id="CHEBI:57540"/>
        <dbReference type="ChEBI" id="CHEBI:57945"/>
        <dbReference type="ChEBI" id="CHEBI:90726"/>
        <dbReference type="EC" id="1.1.1.35"/>
    </reaction>
</comment>
<proteinExistence type="predicted"/>
<dbReference type="GO" id="GO:0006635">
    <property type="term" value="P:fatty acid beta-oxidation"/>
    <property type="evidence" value="ECO:0007669"/>
    <property type="project" value="TreeGrafter"/>
</dbReference>
<organism evidence="11 12">
    <name type="scientific">Secundilactobacillus silagei JCM 19001</name>
    <dbReference type="NCBI Taxonomy" id="1302250"/>
    <lineage>
        <taxon>Bacteria</taxon>
        <taxon>Bacillati</taxon>
        <taxon>Bacillota</taxon>
        <taxon>Bacilli</taxon>
        <taxon>Lactobacillales</taxon>
        <taxon>Lactobacillaceae</taxon>
        <taxon>Secundilactobacillus</taxon>
    </lineage>
</organism>
<dbReference type="EMBL" id="BCMG01000012">
    <property type="protein sequence ID" value="GAX02091.1"/>
    <property type="molecule type" value="Genomic_DNA"/>
</dbReference>
<dbReference type="PANTHER" id="PTHR43561">
    <property type="match status" value="1"/>
</dbReference>
<accession>A0A1Z5IKY2</accession>
<sequence length="296" mass="32856">MEIEHVTVIGGGILGSQIAYQIAFKGLKVVLYNHNSVEKAKQHVQQLKADYQRDLKITAGAYEKGLEQLSYSTDLADAVKDADLVIESISEKIAVKQAFYESLAKVVPAKTIIASNSSTLLPSQLKDFTGRPKQYLHIHFANQIWIRNTAEVMGSPETAPEVFDQVVAFTKTIGMVPIPLKKEQPRYVLNTMLIPWLNSALILWAKGVAEPATIDKTWMIDLGVAVGPFAVLDAIGMKTHYNIVVTEAEATDNDDLRLVAKKMKERIDANKLGPTTGEGFYHWPNPEFMTPDFLTK</sequence>
<name>A0A1Z5IKY2_9LACO</name>
<dbReference type="InterPro" id="IPR036291">
    <property type="entry name" value="NAD(P)-bd_dom_sf"/>
</dbReference>
<dbReference type="InterPro" id="IPR008927">
    <property type="entry name" value="6-PGluconate_DH-like_C_sf"/>
</dbReference>
<dbReference type="PIRSF" id="PIRSF000105">
    <property type="entry name" value="HCDH"/>
    <property type="match status" value="1"/>
</dbReference>
<dbReference type="STRING" id="1302250.GCA_001313225_02673"/>
<evidence type="ECO:0000256" key="2">
    <source>
        <dbReference type="ARBA" id="ARBA00005086"/>
    </source>
</evidence>